<protein>
    <submittedName>
        <fullName evidence="2">Uncharacterized protein</fullName>
    </submittedName>
</protein>
<evidence type="ECO:0000256" key="1">
    <source>
        <dbReference type="SAM" id="MobiDB-lite"/>
    </source>
</evidence>
<dbReference type="AlphaFoldDB" id="A0AAW1UAS9"/>
<keyword evidence="3" id="KW-1185">Reference proteome</keyword>
<organism evidence="2 3">
    <name type="scientific">Henosepilachna vigintioctopunctata</name>
    <dbReference type="NCBI Taxonomy" id="420089"/>
    <lineage>
        <taxon>Eukaryota</taxon>
        <taxon>Metazoa</taxon>
        <taxon>Ecdysozoa</taxon>
        <taxon>Arthropoda</taxon>
        <taxon>Hexapoda</taxon>
        <taxon>Insecta</taxon>
        <taxon>Pterygota</taxon>
        <taxon>Neoptera</taxon>
        <taxon>Endopterygota</taxon>
        <taxon>Coleoptera</taxon>
        <taxon>Polyphaga</taxon>
        <taxon>Cucujiformia</taxon>
        <taxon>Coccinelloidea</taxon>
        <taxon>Coccinellidae</taxon>
        <taxon>Epilachninae</taxon>
        <taxon>Epilachnini</taxon>
        <taxon>Henosepilachna</taxon>
    </lineage>
</organism>
<gene>
    <name evidence="2" type="ORF">WA026_006803</name>
</gene>
<sequence>MVQVKCDKYISHVRCVQLFTAGSALILVLLNRDAFRCKEEKSSYFVRKMEQQIKLKRENEILKKKLGTFKIQPNLKSHPAYLMEMSTSKGTSNNYENNISIDNTSKSFSHAVRKNKKNSITVELKSESDEAPVEMNMNYPVEVGPKTDSDETPWTEIKRKRQPRKQISIVGKLRSLITLKKIQKKPSYWYQIR</sequence>
<dbReference type="EMBL" id="JARQZJ010000062">
    <property type="protein sequence ID" value="KAK9879743.1"/>
    <property type="molecule type" value="Genomic_DNA"/>
</dbReference>
<dbReference type="Proteomes" id="UP001431783">
    <property type="component" value="Unassembled WGS sequence"/>
</dbReference>
<proteinExistence type="predicted"/>
<feature type="region of interest" description="Disordered" evidence="1">
    <location>
        <begin position="139"/>
        <end position="160"/>
    </location>
</feature>
<evidence type="ECO:0000313" key="3">
    <source>
        <dbReference type="Proteomes" id="UP001431783"/>
    </source>
</evidence>
<accession>A0AAW1UAS9</accession>
<evidence type="ECO:0000313" key="2">
    <source>
        <dbReference type="EMBL" id="KAK9879743.1"/>
    </source>
</evidence>
<comment type="caution">
    <text evidence="2">The sequence shown here is derived from an EMBL/GenBank/DDBJ whole genome shotgun (WGS) entry which is preliminary data.</text>
</comment>
<reference evidence="2 3" key="1">
    <citation type="submission" date="2023-03" db="EMBL/GenBank/DDBJ databases">
        <title>Genome insight into feeding habits of ladybird beetles.</title>
        <authorList>
            <person name="Li H.-S."/>
            <person name="Huang Y.-H."/>
            <person name="Pang H."/>
        </authorList>
    </citation>
    <scope>NUCLEOTIDE SEQUENCE [LARGE SCALE GENOMIC DNA]</scope>
    <source>
        <strain evidence="2">SYSU_2023b</strain>
        <tissue evidence="2">Whole body</tissue>
    </source>
</reference>
<name>A0AAW1UAS9_9CUCU</name>